<dbReference type="AlphaFoldDB" id="A0A226WLE9"/>
<organism evidence="1 2">
    <name type="scientific">Caballeronia sordidicola</name>
    <name type="common">Burkholderia sordidicola</name>
    <dbReference type="NCBI Taxonomy" id="196367"/>
    <lineage>
        <taxon>Bacteria</taxon>
        <taxon>Pseudomonadati</taxon>
        <taxon>Pseudomonadota</taxon>
        <taxon>Betaproteobacteria</taxon>
        <taxon>Burkholderiales</taxon>
        <taxon>Burkholderiaceae</taxon>
        <taxon>Caballeronia</taxon>
    </lineage>
</organism>
<evidence type="ECO:0000313" key="2">
    <source>
        <dbReference type="Proteomes" id="UP000214720"/>
    </source>
</evidence>
<evidence type="ECO:0000313" key="1">
    <source>
        <dbReference type="EMBL" id="OXC72005.1"/>
    </source>
</evidence>
<reference evidence="2" key="1">
    <citation type="submission" date="2017-01" db="EMBL/GenBank/DDBJ databases">
        <title>Genome Analysis of Deinococcus marmoris KOPRI26562.</title>
        <authorList>
            <person name="Kim J.H."/>
            <person name="Oh H.-M."/>
        </authorList>
    </citation>
    <scope>NUCLEOTIDE SEQUENCE [LARGE SCALE GENOMIC DNA]</scope>
    <source>
        <strain evidence="2">PAMC 26633</strain>
    </source>
</reference>
<proteinExistence type="predicted"/>
<sequence>MDESWMGRESAEKQKVSKLDADCPAAFNIARSSLATQGIWRKAENR</sequence>
<comment type="caution">
    <text evidence="1">The sequence shown here is derived from an EMBL/GenBank/DDBJ whole genome shotgun (WGS) entry which is preliminary data.</text>
</comment>
<accession>A0A226WLE9</accession>
<protein>
    <submittedName>
        <fullName evidence="1">Uncharacterized protein</fullName>
    </submittedName>
</protein>
<name>A0A226WLE9_CABSO</name>
<dbReference type="Proteomes" id="UP000214720">
    <property type="component" value="Unassembled WGS sequence"/>
</dbReference>
<gene>
    <name evidence="1" type="ORF">BSU04_44285</name>
</gene>
<dbReference type="EMBL" id="MTHB01000288">
    <property type="protein sequence ID" value="OXC72005.1"/>
    <property type="molecule type" value="Genomic_DNA"/>
</dbReference>